<dbReference type="Gene3D" id="2.40.50.90">
    <property type="match status" value="1"/>
</dbReference>
<dbReference type="GO" id="GO:0016787">
    <property type="term" value="F:hydrolase activity"/>
    <property type="evidence" value="ECO:0007669"/>
    <property type="project" value="UniProtKB-KW"/>
</dbReference>
<evidence type="ECO:0000256" key="2">
    <source>
        <dbReference type="ARBA" id="ARBA00022759"/>
    </source>
</evidence>
<dbReference type="GO" id="GO:0004519">
    <property type="term" value="F:endonuclease activity"/>
    <property type="evidence" value="ECO:0007669"/>
    <property type="project" value="UniProtKB-KW"/>
</dbReference>
<keyword evidence="1" id="KW-0540">Nuclease</keyword>
<evidence type="ECO:0000313" key="5">
    <source>
        <dbReference type="EMBL" id="GGK04670.1"/>
    </source>
</evidence>
<dbReference type="SUPFAM" id="SSF50199">
    <property type="entry name" value="Staphylococcal nuclease"/>
    <property type="match status" value="1"/>
</dbReference>
<dbReference type="CDD" id="cd00175">
    <property type="entry name" value="SNc"/>
    <property type="match status" value="1"/>
</dbReference>
<dbReference type="PROSITE" id="PS01284">
    <property type="entry name" value="TNASE_2"/>
    <property type="match status" value="1"/>
</dbReference>
<keyword evidence="2" id="KW-0255">Endonuclease</keyword>
<dbReference type="InterPro" id="IPR016071">
    <property type="entry name" value="Staphylococal_nuclease_OB-fold"/>
</dbReference>
<name>A0A8J3FFG1_9BACI</name>
<organism evidence="5 6">
    <name type="scientific">Calditerricola satsumensis</name>
    <dbReference type="NCBI Taxonomy" id="373054"/>
    <lineage>
        <taxon>Bacteria</taxon>
        <taxon>Bacillati</taxon>
        <taxon>Bacillota</taxon>
        <taxon>Bacilli</taxon>
        <taxon>Bacillales</taxon>
        <taxon>Bacillaceae</taxon>
        <taxon>Calditerricola</taxon>
    </lineage>
</organism>
<protein>
    <recommendedName>
        <fullName evidence="4">TNase-like domain-containing protein</fullName>
    </recommendedName>
</protein>
<evidence type="ECO:0000313" key="6">
    <source>
        <dbReference type="Proteomes" id="UP000637720"/>
    </source>
</evidence>
<dbReference type="RefSeq" id="WP_054672151.1">
    <property type="nucleotide sequence ID" value="NZ_BMOF01000042.1"/>
</dbReference>
<sequence length="219" mass="24740">MVFGVVVRGLALILLAVWLGGCAADEASTAVVERVIDGDTLVLESGETVRLIGVDAPEIAKDGRPGQPYSQRAKAFVRRLAEGKTVRLERDAQERDRYGRLLAYVYLPDGSMLNERLLAEGYALQMTIPPNVRYAERLLAAERRARDEKRGLWQTREIDRPYVDRHGRGLIKGNVNARGEKVYHLPGSRYYGEVRAEAWFRTEREALDAGFRPARTEER</sequence>
<comment type="caution">
    <text evidence="5">The sequence shown here is derived from an EMBL/GenBank/DDBJ whole genome shotgun (WGS) entry which is preliminary data.</text>
</comment>
<feature type="domain" description="TNase-like" evidence="4">
    <location>
        <begin position="26"/>
        <end position="155"/>
    </location>
</feature>
<evidence type="ECO:0000256" key="1">
    <source>
        <dbReference type="ARBA" id="ARBA00022722"/>
    </source>
</evidence>
<proteinExistence type="predicted"/>
<evidence type="ECO:0000259" key="4">
    <source>
        <dbReference type="PROSITE" id="PS50830"/>
    </source>
</evidence>
<dbReference type="InterPro" id="IPR002071">
    <property type="entry name" value="Thermonucl_AS"/>
</dbReference>
<gene>
    <name evidence="5" type="ORF">GCM10007043_18340</name>
</gene>
<keyword evidence="6" id="KW-1185">Reference proteome</keyword>
<dbReference type="PANTHER" id="PTHR12302">
    <property type="entry name" value="EBNA2 BINDING PROTEIN P100"/>
    <property type="match status" value="1"/>
</dbReference>
<dbReference type="Pfam" id="PF00565">
    <property type="entry name" value="SNase"/>
    <property type="match status" value="1"/>
</dbReference>
<evidence type="ECO:0000256" key="3">
    <source>
        <dbReference type="ARBA" id="ARBA00022801"/>
    </source>
</evidence>
<dbReference type="PROSITE" id="PS50830">
    <property type="entry name" value="TNASE_3"/>
    <property type="match status" value="1"/>
</dbReference>
<dbReference type="PANTHER" id="PTHR12302:SF3">
    <property type="entry name" value="SERINE_THREONINE-PROTEIN KINASE 31"/>
    <property type="match status" value="1"/>
</dbReference>
<dbReference type="SMART" id="SM00318">
    <property type="entry name" value="SNc"/>
    <property type="match status" value="1"/>
</dbReference>
<reference evidence="5" key="2">
    <citation type="submission" date="2020-09" db="EMBL/GenBank/DDBJ databases">
        <authorList>
            <person name="Sun Q."/>
            <person name="Ohkuma M."/>
        </authorList>
    </citation>
    <scope>NUCLEOTIDE SEQUENCE</scope>
    <source>
        <strain evidence="5">JCM 14719</strain>
    </source>
</reference>
<dbReference type="GO" id="GO:0003676">
    <property type="term" value="F:nucleic acid binding"/>
    <property type="evidence" value="ECO:0007669"/>
    <property type="project" value="InterPro"/>
</dbReference>
<dbReference type="InterPro" id="IPR035437">
    <property type="entry name" value="SNase_OB-fold_sf"/>
</dbReference>
<reference evidence="5" key="1">
    <citation type="journal article" date="2014" name="Int. J. Syst. Evol. Microbiol.">
        <title>Complete genome sequence of Corynebacterium casei LMG S-19264T (=DSM 44701T), isolated from a smear-ripened cheese.</title>
        <authorList>
            <consortium name="US DOE Joint Genome Institute (JGI-PGF)"/>
            <person name="Walter F."/>
            <person name="Albersmeier A."/>
            <person name="Kalinowski J."/>
            <person name="Ruckert C."/>
        </authorList>
    </citation>
    <scope>NUCLEOTIDE SEQUENCE</scope>
    <source>
        <strain evidence="5">JCM 14719</strain>
    </source>
</reference>
<keyword evidence="3" id="KW-0378">Hydrolase</keyword>
<accession>A0A8J3FFG1</accession>
<dbReference type="EMBL" id="BMOF01000042">
    <property type="protein sequence ID" value="GGK04670.1"/>
    <property type="molecule type" value="Genomic_DNA"/>
</dbReference>
<dbReference type="AlphaFoldDB" id="A0A8J3FFG1"/>
<dbReference type="Proteomes" id="UP000637720">
    <property type="component" value="Unassembled WGS sequence"/>
</dbReference>